<dbReference type="Proteomes" id="UP000789706">
    <property type="component" value="Unassembled WGS sequence"/>
</dbReference>
<comment type="caution">
    <text evidence="1">The sequence shown here is derived from an EMBL/GenBank/DDBJ whole genome shotgun (WGS) entry which is preliminary data.</text>
</comment>
<evidence type="ECO:0000313" key="2">
    <source>
        <dbReference type="Proteomes" id="UP000789706"/>
    </source>
</evidence>
<feature type="non-terminal residue" evidence="1">
    <location>
        <position position="1"/>
    </location>
</feature>
<organism evidence="1 2">
    <name type="scientific">Diversispora eburnea</name>
    <dbReference type="NCBI Taxonomy" id="1213867"/>
    <lineage>
        <taxon>Eukaryota</taxon>
        <taxon>Fungi</taxon>
        <taxon>Fungi incertae sedis</taxon>
        <taxon>Mucoromycota</taxon>
        <taxon>Glomeromycotina</taxon>
        <taxon>Glomeromycetes</taxon>
        <taxon>Diversisporales</taxon>
        <taxon>Diversisporaceae</taxon>
        <taxon>Diversispora</taxon>
    </lineage>
</organism>
<name>A0A9N9GL81_9GLOM</name>
<dbReference type="EMBL" id="CAJVPK010002284">
    <property type="protein sequence ID" value="CAG8609867.1"/>
    <property type="molecule type" value="Genomic_DNA"/>
</dbReference>
<evidence type="ECO:0000313" key="1">
    <source>
        <dbReference type="EMBL" id="CAG8609867.1"/>
    </source>
</evidence>
<protein>
    <submittedName>
        <fullName evidence="1">6041_t:CDS:1</fullName>
    </submittedName>
</protein>
<dbReference type="AlphaFoldDB" id="A0A9N9GL81"/>
<reference evidence="1" key="1">
    <citation type="submission" date="2021-06" db="EMBL/GenBank/DDBJ databases">
        <authorList>
            <person name="Kallberg Y."/>
            <person name="Tangrot J."/>
            <person name="Rosling A."/>
        </authorList>
    </citation>
    <scope>NUCLEOTIDE SEQUENCE</scope>
    <source>
        <strain evidence="1">AZ414A</strain>
    </source>
</reference>
<gene>
    <name evidence="1" type="ORF">DEBURN_LOCUS9926</name>
</gene>
<accession>A0A9N9GL81</accession>
<sequence length="357" mass="41697">ARKVDNIEVKKWVNIEIEKVDNIKVGNNREVGNIEMGKVSNIEVNNIEMRKVNNKSEKVYKVDNIEMEEMEMGEVSNIEMGEVDNIEMGKVNNIEVDNNREMGNIKTEKVDNRSGKKMGEVGNIEMGEVGNIEIEELNKYDFIITILEPNTQNLSGPRYQVTCGLKSSEICTSSSMAITSLYQQIFNTKTKFSGLLVMGFDQQDIVNQMLENIQFRPFEFFIEKLRIIIIEIVWIKIDNKPKYNANSLFGLENIYTQELIRQLKVPSCTLEEWNDESILQEIFKYHFKKQMKSNINWMEFIRLWKNQKSEIIELQSSLKQLYGSEYQINLCELCAWKSMLRHMGCKEITPYDKNQSE</sequence>
<dbReference type="OrthoDB" id="2394084at2759"/>
<proteinExistence type="predicted"/>
<keyword evidence="2" id="KW-1185">Reference proteome</keyword>
<feature type="non-terminal residue" evidence="1">
    <location>
        <position position="357"/>
    </location>
</feature>